<sequence length="35" mass="3852">MPTKSDRSVIRFGNGGLVITIPKAWATFYEVQPGD</sequence>
<comment type="caution">
    <text evidence="1">The sequence shown here is derived from an EMBL/GenBank/DDBJ whole genome shotgun (WGS) entry which is preliminary data.</text>
</comment>
<gene>
    <name evidence="1" type="ORF">S03H2_44545</name>
</gene>
<reference evidence="1" key="1">
    <citation type="journal article" date="2014" name="Front. Microbiol.">
        <title>High frequency of phylogenetically diverse reductive dehalogenase-homologous genes in deep subseafloor sedimentary metagenomes.</title>
        <authorList>
            <person name="Kawai M."/>
            <person name="Futagami T."/>
            <person name="Toyoda A."/>
            <person name="Takaki Y."/>
            <person name="Nishi S."/>
            <person name="Hori S."/>
            <person name="Arai W."/>
            <person name="Tsubouchi T."/>
            <person name="Morono Y."/>
            <person name="Uchiyama I."/>
            <person name="Ito T."/>
            <person name="Fujiyama A."/>
            <person name="Inagaki F."/>
            <person name="Takami H."/>
        </authorList>
    </citation>
    <scope>NUCLEOTIDE SEQUENCE</scope>
    <source>
        <strain evidence="1">Expedition CK06-06</strain>
    </source>
</reference>
<protein>
    <recommendedName>
        <fullName evidence="2">SpoVT-AbrB domain-containing protein</fullName>
    </recommendedName>
</protein>
<feature type="non-terminal residue" evidence="1">
    <location>
        <position position="35"/>
    </location>
</feature>
<dbReference type="AlphaFoldDB" id="X1J2P2"/>
<proteinExistence type="predicted"/>
<dbReference type="EMBL" id="BARU01027860">
    <property type="protein sequence ID" value="GAH64028.1"/>
    <property type="molecule type" value="Genomic_DNA"/>
</dbReference>
<evidence type="ECO:0000313" key="1">
    <source>
        <dbReference type="EMBL" id="GAH64028.1"/>
    </source>
</evidence>
<evidence type="ECO:0008006" key="2">
    <source>
        <dbReference type="Google" id="ProtNLM"/>
    </source>
</evidence>
<accession>X1J2P2</accession>
<organism evidence="1">
    <name type="scientific">marine sediment metagenome</name>
    <dbReference type="NCBI Taxonomy" id="412755"/>
    <lineage>
        <taxon>unclassified sequences</taxon>
        <taxon>metagenomes</taxon>
        <taxon>ecological metagenomes</taxon>
    </lineage>
</organism>
<name>X1J2P2_9ZZZZ</name>